<dbReference type="InterPro" id="IPR010323">
    <property type="entry name" value="DUF924"/>
</dbReference>
<reference evidence="1 2" key="1">
    <citation type="submission" date="2019-12" db="EMBL/GenBank/DDBJ databases">
        <title>Neisseriaceae gen. nov. sp. Genome sequencing and assembly.</title>
        <authorList>
            <person name="Liu Z."/>
            <person name="Li A."/>
        </authorList>
    </citation>
    <scope>NUCLEOTIDE SEQUENCE [LARGE SCALE GENOMIC DNA]</scope>
    <source>
        <strain evidence="1 2">B2N2-7</strain>
    </source>
</reference>
<accession>A0A845BQE4</accession>
<dbReference type="EMBL" id="WSSB01000005">
    <property type="protein sequence ID" value="MXR36661.1"/>
    <property type="molecule type" value="Genomic_DNA"/>
</dbReference>
<dbReference type="Gene3D" id="1.25.40.10">
    <property type="entry name" value="Tetratricopeptide repeat domain"/>
    <property type="match status" value="1"/>
</dbReference>
<dbReference type="Proteomes" id="UP000467214">
    <property type="component" value="Unassembled WGS sequence"/>
</dbReference>
<name>A0A845BQE4_9NEIS</name>
<protein>
    <submittedName>
        <fullName evidence="1">DUF924 family protein</fullName>
    </submittedName>
</protein>
<evidence type="ECO:0000313" key="1">
    <source>
        <dbReference type="EMBL" id="MXR36661.1"/>
    </source>
</evidence>
<dbReference type="RefSeq" id="WP_160795797.1">
    <property type="nucleotide sequence ID" value="NZ_WSSB01000005.1"/>
</dbReference>
<dbReference type="Gene3D" id="1.20.58.320">
    <property type="entry name" value="TPR-like"/>
    <property type="match status" value="1"/>
</dbReference>
<organism evidence="1 2">
    <name type="scientific">Craterilacuibacter sinensis</name>
    <dbReference type="NCBI Taxonomy" id="2686017"/>
    <lineage>
        <taxon>Bacteria</taxon>
        <taxon>Pseudomonadati</taxon>
        <taxon>Pseudomonadota</taxon>
        <taxon>Betaproteobacteria</taxon>
        <taxon>Neisseriales</taxon>
        <taxon>Neisseriaceae</taxon>
        <taxon>Craterilacuibacter</taxon>
    </lineage>
</organism>
<dbReference type="Pfam" id="PF06041">
    <property type="entry name" value="DUF924"/>
    <property type="match status" value="1"/>
</dbReference>
<dbReference type="AlphaFoldDB" id="A0A845BQE4"/>
<proteinExistence type="predicted"/>
<gene>
    <name evidence="1" type="ORF">GQF02_06730</name>
</gene>
<dbReference type="SUPFAM" id="SSF48452">
    <property type="entry name" value="TPR-like"/>
    <property type="match status" value="1"/>
</dbReference>
<comment type="caution">
    <text evidence="1">The sequence shown here is derived from an EMBL/GenBank/DDBJ whole genome shotgun (WGS) entry which is preliminary data.</text>
</comment>
<evidence type="ECO:0000313" key="2">
    <source>
        <dbReference type="Proteomes" id="UP000467214"/>
    </source>
</evidence>
<keyword evidence="2" id="KW-1185">Reference proteome</keyword>
<sequence length="199" mass="21968">MEIQDSLLAFWFGESDDDAQTATTQAALWWGKSTDTDATIRQRFAPLLPAARKGELDSWRATPRGALALILLTDQIPRNSYRGTADAFAFDDIALALCRQGLAAGQDQALRPVERVFFYLPLEHAEDPAHQAHSVQLFRELADAVPAAQHAVFESFADYALRHQAVITRFGRFPHRNAILGRASSAEEIAFLALPGSSF</sequence>
<dbReference type="InterPro" id="IPR011990">
    <property type="entry name" value="TPR-like_helical_dom_sf"/>
</dbReference>